<dbReference type="EMBL" id="AUXW01000160">
    <property type="protein sequence ID" value="KKE82609.1"/>
    <property type="molecule type" value="Genomic_DNA"/>
</dbReference>
<dbReference type="Gene3D" id="3.55.50.30">
    <property type="match status" value="1"/>
</dbReference>
<dbReference type="Pfam" id="PF16220">
    <property type="entry name" value="DUF4880"/>
    <property type="match status" value="1"/>
</dbReference>
<organism evidence="2 3">
    <name type="scientific">Pseudoalteromonas luteoviolacea S4054</name>
    <dbReference type="NCBI Taxonomy" id="1129367"/>
    <lineage>
        <taxon>Bacteria</taxon>
        <taxon>Pseudomonadati</taxon>
        <taxon>Pseudomonadota</taxon>
        <taxon>Gammaproteobacteria</taxon>
        <taxon>Alteromonadales</taxon>
        <taxon>Pseudoalteromonadaceae</taxon>
        <taxon>Pseudoalteromonas</taxon>
    </lineage>
</organism>
<comment type="caution">
    <text evidence="2">The sequence shown here is derived from an EMBL/GenBank/DDBJ whole genome shotgun (WGS) entry which is preliminary data.</text>
</comment>
<dbReference type="AlphaFoldDB" id="A0A0F6AB23"/>
<dbReference type="PATRIC" id="fig|1129367.4.peg.3485"/>
<name>A0A0F6AB23_9GAMM</name>
<dbReference type="Proteomes" id="UP000033434">
    <property type="component" value="Unassembled WGS sequence"/>
</dbReference>
<sequence length="309" mass="34644">MSQFETMPTQSAIKQAIKWYVQHEAQSLTRTQKQAFTQWLEEDPTHQKAWLQVQRSQQMFSGLQLDGQQSLNTLSKAQHSRRHILKSIAVISISSGLTWRYQKELGISAKLADHHAQVGEQVKLSDLRQAEVHLNTHSAINLSATALQLKYGEAHVVCQISLIISSPQCHLEAPEGSEFILFDEGGQLRFSALNQQFNIYTNGQYYQVARGNTLISDHTGARIISTPRHATSWTKGMLSVSQMPLEQFISELSRYLSGSIRVAPAAAQLRISGAFSLEAPKQILRQIINTFPELTLTGIPSVWQVINKN</sequence>
<dbReference type="PANTHER" id="PTHR30273:SF2">
    <property type="entry name" value="PROTEIN FECR"/>
    <property type="match status" value="1"/>
</dbReference>
<evidence type="ECO:0000259" key="1">
    <source>
        <dbReference type="Pfam" id="PF16220"/>
    </source>
</evidence>
<dbReference type="PIRSF" id="PIRSF018266">
    <property type="entry name" value="FecR"/>
    <property type="match status" value="1"/>
</dbReference>
<proteinExistence type="predicted"/>
<protein>
    <recommendedName>
        <fullName evidence="1">FecR N-terminal domain-containing protein</fullName>
    </recommendedName>
</protein>
<evidence type="ECO:0000313" key="3">
    <source>
        <dbReference type="Proteomes" id="UP000033434"/>
    </source>
</evidence>
<feature type="domain" description="FecR N-terminal" evidence="1">
    <location>
        <begin position="14"/>
        <end position="55"/>
    </location>
</feature>
<accession>A0A0F6AB23</accession>
<dbReference type="RefSeq" id="WP_046356987.1">
    <property type="nucleotide sequence ID" value="NZ_AUXW01000160.1"/>
</dbReference>
<dbReference type="GO" id="GO:0016989">
    <property type="term" value="F:sigma factor antagonist activity"/>
    <property type="evidence" value="ECO:0007669"/>
    <property type="project" value="TreeGrafter"/>
</dbReference>
<reference evidence="2 3" key="1">
    <citation type="journal article" date="2015" name="BMC Genomics">
        <title>Genome mining reveals unlocked bioactive potential of marine Gram-negative bacteria.</title>
        <authorList>
            <person name="Machado H."/>
            <person name="Sonnenschein E.C."/>
            <person name="Melchiorsen J."/>
            <person name="Gram L."/>
        </authorList>
    </citation>
    <scope>NUCLEOTIDE SEQUENCE [LARGE SCALE GENOMIC DNA]</scope>
    <source>
        <strain evidence="2 3">S4054</strain>
    </source>
</reference>
<evidence type="ECO:0000313" key="2">
    <source>
        <dbReference type="EMBL" id="KKE82609.1"/>
    </source>
</evidence>
<dbReference type="PANTHER" id="PTHR30273">
    <property type="entry name" value="PERIPLASMIC SIGNAL SENSOR AND SIGMA FACTOR ACTIVATOR FECR-RELATED"/>
    <property type="match status" value="1"/>
</dbReference>
<gene>
    <name evidence="2" type="ORF">N479_17515</name>
</gene>
<dbReference type="InterPro" id="IPR012373">
    <property type="entry name" value="Ferrdict_sens_TM"/>
</dbReference>
<dbReference type="InterPro" id="IPR032623">
    <property type="entry name" value="FecR_N"/>
</dbReference>